<accession>A0A382TGW4</accession>
<organism evidence="1">
    <name type="scientific">marine metagenome</name>
    <dbReference type="NCBI Taxonomy" id="408172"/>
    <lineage>
        <taxon>unclassified sequences</taxon>
        <taxon>metagenomes</taxon>
        <taxon>ecological metagenomes</taxon>
    </lineage>
</organism>
<dbReference type="AlphaFoldDB" id="A0A382TGW4"/>
<name>A0A382TGW4_9ZZZZ</name>
<sequence length="54" mass="6487">MITRTNNELNNITAIVSTEGFDITSKNYDLKFHYRVLNECISMLREMLLNEKWY</sequence>
<gene>
    <name evidence="1" type="ORF">METZ01_LOCUS374067</name>
</gene>
<evidence type="ECO:0000313" key="1">
    <source>
        <dbReference type="EMBL" id="SVD21213.1"/>
    </source>
</evidence>
<protein>
    <submittedName>
        <fullName evidence="1">Uncharacterized protein</fullName>
    </submittedName>
</protein>
<reference evidence="1" key="1">
    <citation type="submission" date="2018-05" db="EMBL/GenBank/DDBJ databases">
        <authorList>
            <person name="Lanie J.A."/>
            <person name="Ng W.-L."/>
            <person name="Kazmierczak K.M."/>
            <person name="Andrzejewski T.M."/>
            <person name="Davidsen T.M."/>
            <person name="Wayne K.J."/>
            <person name="Tettelin H."/>
            <person name="Glass J.I."/>
            <person name="Rusch D."/>
            <person name="Podicherti R."/>
            <person name="Tsui H.-C.T."/>
            <person name="Winkler M.E."/>
        </authorList>
    </citation>
    <scope>NUCLEOTIDE SEQUENCE</scope>
</reference>
<dbReference type="EMBL" id="UINC01136441">
    <property type="protein sequence ID" value="SVD21213.1"/>
    <property type="molecule type" value="Genomic_DNA"/>
</dbReference>
<proteinExistence type="predicted"/>